<dbReference type="PROSITE" id="PS00041">
    <property type="entry name" value="HTH_ARAC_FAMILY_1"/>
    <property type="match status" value="1"/>
</dbReference>
<dbReference type="SUPFAM" id="SSF46689">
    <property type="entry name" value="Homeodomain-like"/>
    <property type="match status" value="2"/>
</dbReference>
<accession>A0ABV1HPQ9</accession>
<comment type="subcellular location">
    <subcellularLocation>
        <location evidence="1">Cytoplasm</location>
    </subcellularLocation>
</comment>
<evidence type="ECO:0000313" key="14">
    <source>
        <dbReference type="Proteomes" id="UP001437460"/>
    </source>
</evidence>
<feature type="domain" description="HTH araC/xylS-type" evidence="11">
    <location>
        <begin position="439"/>
        <end position="537"/>
    </location>
</feature>
<dbReference type="PANTHER" id="PTHR42713">
    <property type="entry name" value="HISTIDINE KINASE-RELATED"/>
    <property type="match status" value="1"/>
</dbReference>
<organism evidence="13 14">
    <name type="scientific">Ventrimonas faecis</name>
    <dbReference type="NCBI Taxonomy" id="3133170"/>
    <lineage>
        <taxon>Bacteria</taxon>
        <taxon>Bacillati</taxon>
        <taxon>Bacillota</taxon>
        <taxon>Clostridia</taxon>
        <taxon>Lachnospirales</taxon>
        <taxon>Lachnospiraceae</taxon>
        <taxon>Ventrimonas</taxon>
    </lineage>
</organism>
<dbReference type="InterPro" id="IPR011006">
    <property type="entry name" value="CheY-like_superfamily"/>
</dbReference>
<dbReference type="CDD" id="cd17536">
    <property type="entry name" value="REC_YesN-like"/>
    <property type="match status" value="1"/>
</dbReference>
<evidence type="ECO:0000256" key="8">
    <source>
        <dbReference type="ARBA" id="ARBA00023163"/>
    </source>
</evidence>
<dbReference type="Pfam" id="PF12833">
    <property type="entry name" value="HTH_18"/>
    <property type="match status" value="1"/>
</dbReference>
<dbReference type="InterPro" id="IPR001789">
    <property type="entry name" value="Sig_transdc_resp-reg_receiver"/>
</dbReference>
<evidence type="ECO:0000256" key="6">
    <source>
        <dbReference type="ARBA" id="ARBA00023015"/>
    </source>
</evidence>
<feature type="modified residue" description="4-aspartylphosphate" evidence="10">
    <location>
        <position position="55"/>
    </location>
</feature>
<keyword evidence="14" id="KW-1185">Reference proteome</keyword>
<keyword evidence="5" id="KW-0902">Two-component regulatory system</keyword>
<keyword evidence="8" id="KW-0804">Transcription</keyword>
<dbReference type="EMBL" id="JBBMFJ010000037">
    <property type="protein sequence ID" value="MEQ2564296.1"/>
    <property type="molecule type" value="Genomic_DNA"/>
</dbReference>
<dbReference type="SMART" id="SM00342">
    <property type="entry name" value="HTH_ARAC"/>
    <property type="match status" value="1"/>
</dbReference>
<dbReference type="Proteomes" id="UP001437460">
    <property type="component" value="Unassembled WGS sequence"/>
</dbReference>
<dbReference type="InterPro" id="IPR009057">
    <property type="entry name" value="Homeodomain-like_sf"/>
</dbReference>
<dbReference type="PROSITE" id="PS01124">
    <property type="entry name" value="HTH_ARAC_FAMILY_2"/>
    <property type="match status" value="1"/>
</dbReference>
<evidence type="ECO:0000259" key="11">
    <source>
        <dbReference type="PROSITE" id="PS01124"/>
    </source>
</evidence>
<evidence type="ECO:0000256" key="5">
    <source>
        <dbReference type="ARBA" id="ARBA00023012"/>
    </source>
</evidence>
<evidence type="ECO:0000256" key="4">
    <source>
        <dbReference type="ARBA" id="ARBA00022553"/>
    </source>
</evidence>
<comment type="caution">
    <text evidence="13">The sequence shown here is derived from an EMBL/GenBank/DDBJ whole genome shotgun (WGS) entry which is preliminary data.</text>
</comment>
<dbReference type="Gene3D" id="3.40.50.2300">
    <property type="match status" value="1"/>
</dbReference>
<evidence type="ECO:0000313" key="13">
    <source>
        <dbReference type="EMBL" id="MEQ2564296.1"/>
    </source>
</evidence>
<dbReference type="Pfam" id="PF00072">
    <property type="entry name" value="Response_reg"/>
    <property type="match status" value="1"/>
</dbReference>
<evidence type="ECO:0000256" key="3">
    <source>
        <dbReference type="ARBA" id="ARBA00022490"/>
    </source>
</evidence>
<evidence type="ECO:0000256" key="2">
    <source>
        <dbReference type="ARBA" id="ARBA00018672"/>
    </source>
</evidence>
<feature type="domain" description="Response regulatory" evidence="12">
    <location>
        <begin position="3"/>
        <end position="120"/>
    </location>
</feature>
<keyword evidence="4 10" id="KW-0597">Phosphoprotein</keyword>
<dbReference type="SMART" id="SM00448">
    <property type="entry name" value="REC"/>
    <property type="match status" value="1"/>
</dbReference>
<keyword evidence="7" id="KW-0238">DNA-binding</keyword>
<dbReference type="PROSITE" id="PS50110">
    <property type="entry name" value="RESPONSE_REGULATORY"/>
    <property type="match status" value="1"/>
</dbReference>
<dbReference type="Gene3D" id="1.10.10.60">
    <property type="entry name" value="Homeodomain-like"/>
    <property type="match status" value="2"/>
</dbReference>
<dbReference type="PANTHER" id="PTHR42713:SF3">
    <property type="entry name" value="TRANSCRIPTIONAL REGULATORY PROTEIN HPTR"/>
    <property type="match status" value="1"/>
</dbReference>
<reference evidence="13 14" key="1">
    <citation type="submission" date="2024-03" db="EMBL/GenBank/DDBJ databases">
        <title>Human intestinal bacterial collection.</title>
        <authorList>
            <person name="Pauvert C."/>
            <person name="Hitch T.C.A."/>
            <person name="Clavel T."/>
        </authorList>
    </citation>
    <scope>NUCLEOTIDE SEQUENCE [LARGE SCALE GENOMIC DNA]</scope>
    <source>
        <strain evidence="13 14">CLA-AP-H27</strain>
    </source>
</reference>
<evidence type="ECO:0000256" key="1">
    <source>
        <dbReference type="ARBA" id="ARBA00004496"/>
    </source>
</evidence>
<dbReference type="InterPro" id="IPR018062">
    <property type="entry name" value="HTH_AraC-typ_CS"/>
</dbReference>
<protein>
    <recommendedName>
        <fullName evidence="2">Stage 0 sporulation protein A homolog</fullName>
    </recommendedName>
</protein>
<sequence length="539" mass="62080">MLKVLIADDEEKICQLIIKLINWEEMGLKIVATVSNGIEALEQAEICKPDIVITDIRMPGIDGMELIRKVKEKLPDTEIIIISGYRHFEYAQTAIRYGVRNYLLKPINKEELRDTLQKIADIYREKNEQLNFEERVRLALKNDAGKLRTSFISRIIYGDRERENIISLKELNNQYHFHFREGVFQVAAIKFDHVSHNDSCISFLADKAAGLALQYLEPVCFDHEVYAEYSTFYILLNFREEESKNVRKNVRQMMDELKAQESILNGMSVTIGMGSMVNTAGGIRKSFLDAVFMIKQRLLLGTGRMLEMDEAQQRKNSDFINSEAFYRFNREMERAVEALNVVETRRTIEGLRDVLKNYPGITGYEILQMTKEACNHYLFCMKSRGIRVDSEAKFVEEFSKDAGECADIEELFRLLGGTIGRSLQKASEAKKAEDHRPIRQAKQYIEDNYSRSLTLEEVSEMAGFAPGYFSTLFKKETGVTFLEFLQSVRMDAAKKLLVSGNEGMNVICEKVGYADVKYFTKCFIKYTGLKPGEYRKIYS</sequence>
<evidence type="ECO:0000259" key="12">
    <source>
        <dbReference type="PROSITE" id="PS50110"/>
    </source>
</evidence>
<comment type="function">
    <text evidence="9">May play the central regulatory role in sporulation. It may be an element of the effector pathway responsible for the activation of sporulation genes in response to nutritional stress. Spo0A may act in concert with spo0H (a sigma factor) to control the expression of some genes that are critical to the sporulation process.</text>
</comment>
<dbReference type="InterPro" id="IPR018060">
    <property type="entry name" value="HTH_AraC"/>
</dbReference>
<proteinExistence type="predicted"/>
<dbReference type="RefSeq" id="WP_349230323.1">
    <property type="nucleotide sequence ID" value="NZ_JBBMFJ010000037.1"/>
</dbReference>
<evidence type="ECO:0000256" key="7">
    <source>
        <dbReference type="ARBA" id="ARBA00023125"/>
    </source>
</evidence>
<name>A0ABV1HPQ9_9FIRM</name>
<gene>
    <name evidence="13" type="ORF">WMO41_14175</name>
</gene>
<dbReference type="InterPro" id="IPR051552">
    <property type="entry name" value="HptR"/>
</dbReference>
<keyword evidence="6" id="KW-0805">Transcription regulation</keyword>
<dbReference type="SUPFAM" id="SSF52172">
    <property type="entry name" value="CheY-like"/>
    <property type="match status" value="1"/>
</dbReference>
<keyword evidence="3" id="KW-0963">Cytoplasm</keyword>
<evidence type="ECO:0000256" key="10">
    <source>
        <dbReference type="PROSITE-ProRule" id="PRU00169"/>
    </source>
</evidence>
<evidence type="ECO:0000256" key="9">
    <source>
        <dbReference type="ARBA" id="ARBA00024867"/>
    </source>
</evidence>